<dbReference type="GO" id="GO:0022857">
    <property type="term" value="F:transmembrane transporter activity"/>
    <property type="evidence" value="ECO:0007669"/>
    <property type="project" value="InterPro"/>
</dbReference>
<comment type="subcellular location">
    <subcellularLocation>
        <location evidence="1">Cell membrane</location>
        <topology evidence="1">Multi-pass membrane protein</topology>
    </subcellularLocation>
</comment>
<evidence type="ECO:0000256" key="2">
    <source>
        <dbReference type="ARBA" id="ARBA00010992"/>
    </source>
</evidence>
<evidence type="ECO:0000259" key="10">
    <source>
        <dbReference type="PROSITE" id="PS50850"/>
    </source>
</evidence>
<proteinExistence type="inferred from homology"/>
<feature type="domain" description="Major facilitator superfamily (MFS) profile" evidence="10">
    <location>
        <begin position="18"/>
        <end position="475"/>
    </location>
</feature>
<feature type="transmembrane region" description="Helical" evidence="9">
    <location>
        <begin position="84"/>
        <end position="103"/>
    </location>
</feature>
<evidence type="ECO:0000313" key="12">
    <source>
        <dbReference type="Proteomes" id="UP000718630"/>
    </source>
</evidence>
<dbReference type="AlphaFoldDB" id="A0A929QYK9"/>
<evidence type="ECO:0000256" key="4">
    <source>
        <dbReference type="ARBA" id="ARBA00022692"/>
    </source>
</evidence>
<evidence type="ECO:0000256" key="1">
    <source>
        <dbReference type="ARBA" id="ARBA00004651"/>
    </source>
</evidence>
<feature type="transmembrane region" description="Helical" evidence="9">
    <location>
        <begin position="382"/>
        <end position="409"/>
    </location>
</feature>
<accession>A0A929QYK9</accession>
<evidence type="ECO:0000256" key="3">
    <source>
        <dbReference type="ARBA" id="ARBA00022448"/>
    </source>
</evidence>
<keyword evidence="5 9" id="KW-1133">Transmembrane helix</keyword>
<dbReference type="InterPro" id="IPR005829">
    <property type="entry name" value="Sugar_transporter_CS"/>
</dbReference>
<evidence type="ECO:0000313" key="11">
    <source>
        <dbReference type="EMBL" id="MBF0939967.1"/>
    </source>
</evidence>
<dbReference type="InterPro" id="IPR005828">
    <property type="entry name" value="MFS_sugar_transport-like"/>
</dbReference>
<feature type="transmembrane region" description="Helical" evidence="9">
    <location>
        <begin position="349"/>
        <end position="370"/>
    </location>
</feature>
<dbReference type="PANTHER" id="PTHR48020:SF12">
    <property type="entry name" value="PROTON MYO-INOSITOL COTRANSPORTER"/>
    <property type="match status" value="1"/>
</dbReference>
<evidence type="ECO:0000256" key="5">
    <source>
        <dbReference type="ARBA" id="ARBA00022989"/>
    </source>
</evidence>
<evidence type="ECO:0000256" key="9">
    <source>
        <dbReference type="SAM" id="Phobius"/>
    </source>
</evidence>
<dbReference type="NCBIfam" id="TIGR00879">
    <property type="entry name" value="SP"/>
    <property type="match status" value="1"/>
</dbReference>
<reference evidence="11" key="1">
    <citation type="submission" date="2020-04" db="EMBL/GenBank/DDBJ databases">
        <title>Deep metagenomics examines the oral microbiome during advanced dental caries in children, revealing novel taxa and co-occurrences with host molecules.</title>
        <authorList>
            <person name="Baker J.L."/>
            <person name="Morton J.T."/>
            <person name="Dinis M."/>
            <person name="Alvarez R."/>
            <person name="Tran N.C."/>
            <person name="Knight R."/>
            <person name="Edlund A."/>
        </authorList>
    </citation>
    <scope>NUCLEOTIDE SEQUENCE</scope>
    <source>
        <strain evidence="11">JCVI_32_bin.64</strain>
    </source>
</reference>
<feature type="transmembrane region" description="Helical" evidence="9">
    <location>
        <begin position="160"/>
        <end position="182"/>
    </location>
</feature>
<sequence>MTTPSASQSKTSSLVIRSAIVASLGGLLFGFDTAVISGAEEKLKELYALSAVGEGMIVAIATIGTILGAIVAGRLADHFGRKPILFVIGILFGVGALTTALAPTPGLVTAADGTLTAASSLPITYFLFFRFLGGVGVGMSSVVAPIYTAEIAPARVRGRLVGLVQFNIVFGILLAYASNAIIREIAHEETAWRWMLGVMAVPAVFFLLFLMAVPETPRWLFAHRREDEARAISTRLTNSAEESEEQMKEIADQLAEDRAAGHVPFFTRRYRKVILMAFCIAMFNQLSGINAILYYAPKVMAIVVGENTILGVSAASVPYMASVVVGAMNLIATMAALTVIDKLGRRQLMIVGSIGYLVSLGFLAAVVYSYENGIIEKTDSKAFWMVLCGLLLFIASHAFGQGSVIWVFISEIFPNRVRARGQSFGSLTHWTFAFITTYAFPVLISSVGGGFAFGIFFLCMVGQLFWVLKVMPETKGIPLEEMEEKLGLSDD</sequence>
<comment type="similarity">
    <text evidence="2 7">Belongs to the major facilitator superfamily. Sugar transporter (TC 2.A.1.1) family.</text>
</comment>
<keyword evidence="4 9" id="KW-0812">Transmembrane</keyword>
<feature type="transmembrane region" description="Helical" evidence="9">
    <location>
        <begin position="316"/>
        <end position="337"/>
    </location>
</feature>
<feature type="coiled-coil region" evidence="8">
    <location>
        <begin position="233"/>
        <end position="260"/>
    </location>
</feature>
<dbReference type="Gene3D" id="1.20.1250.20">
    <property type="entry name" value="MFS general substrate transporter like domains"/>
    <property type="match status" value="1"/>
</dbReference>
<dbReference type="PROSITE" id="PS50850">
    <property type="entry name" value="MFS"/>
    <property type="match status" value="1"/>
</dbReference>
<feature type="transmembrane region" description="Helical" evidence="9">
    <location>
        <begin position="194"/>
        <end position="213"/>
    </location>
</feature>
<feature type="transmembrane region" description="Helical" evidence="9">
    <location>
        <begin position="12"/>
        <end position="31"/>
    </location>
</feature>
<dbReference type="InterPro" id="IPR020846">
    <property type="entry name" value="MFS_dom"/>
</dbReference>
<keyword evidence="6 9" id="KW-0472">Membrane</keyword>
<dbReference type="SUPFAM" id="SSF103473">
    <property type="entry name" value="MFS general substrate transporter"/>
    <property type="match status" value="1"/>
</dbReference>
<protein>
    <submittedName>
        <fullName evidence="11">Sugar porter family MFS transporter</fullName>
    </submittedName>
</protein>
<organism evidence="11 12">
    <name type="scientific">Schaalia georgiae</name>
    <dbReference type="NCBI Taxonomy" id="52768"/>
    <lineage>
        <taxon>Bacteria</taxon>
        <taxon>Bacillati</taxon>
        <taxon>Actinomycetota</taxon>
        <taxon>Actinomycetes</taxon>
        <taxon>Actinomycetales</taxon>
        <taxon>Actinomycetaceae</taxon>
        <taxon>Schaalia</taxon>
    </lineage>
</organism>
<gene>
    <name evidence="11" type="ORF">HXK03_03720</name>
</gene>
<evidence type="ECO:0000256" key="8">
    <source>
        <dbReference type="SAM" id="Coils"/>
    </source>
</evidence>
<feature type="transmembrane region" description="Helical" evidence="9">
    <location>
        <begin position="450"/>
        <end position="468"/>
    </location>
</feature>
<dbReference type="InterPro" id="IPR050814">
    <property type="entry name" value="Myo-inositol_Transporter"/>
</dbReference>
<keyword evidence="8" id="KW-0175">Coiled coil</keyword>
<dbReference type="Pfam" id="PF00083">
    <property type="entry name" value="Sugar_tr"/>
    <property type="match status" value="1"/>
</dbReference>
<dbReference type="Proteomes" id="UP000718630">
    <property type="component" value="Unassembled WGS sequence"/>
</dbReference>
<feature type="transmembrane region" description="Helical" evidence="9">
    <location>
        <begin position="51"/>
        <end position="72"/>
    </location>
</feature>
<name>A0A929QYK9_9ACTO</name>
<dbReference type="PANTHER" id="PTHR48020">
    <property type="entry name" value="PROTON MYO-INOSITOL COTRANSPORTER"/>
    <property type="match status" value="1"/>
</dbReference>
<dbReference type="GO" id="GO:0005886">
    <property type="term" value="C:plasma membrane"/>
    <property type="evidence" value="ECO:0007669"/>
    <property type="project" value="UniProtKB-SubCell"/>
</dbReference>
<dbReference type="InterPro" id="IPR036259">
    <property type="entry name" value="MFS_trans_sf"/>
</dbReference>
<feature type="transmembrane region" description="Helical" evidence="9">
    <location>
        <begin position="421"/>
        <end position="444"/>
    </location>
</feature>
<dbReference type="PRINTS" id="PR00171">
    <property type="entry name" value="SUGRTRNSPORT"/>
</dbReference>
<dbReference type="EMBL" id="JABZFZ010000145">
    <property type="protein sequence ID" value="MBF0939967.1"/>
    <property type="molecule type" value="Genomic_DNA"/>
</dbReference>
<keyword evidence="3 7" id="KW-0813">Transport</keyword>
<feature type="transmembrane region" description="Helical" evidence="9">
    <location>
        <begin position="273"/>
        <end position="296"/>
    </location>
</feature>
<evidence type="ECO:0000256" key="6">
    <source>
        <dbReference type="ARBA" id="ARBA00023136"/>
    </source>
</evidence>
<dbReference type="PROSITE" id="PS00216">
    <property type="entry name" value="SUGAR_TRANSPORT_1"/>
    <property type="match status" value="2"/>
</dbReference>
<dbReference type="InterPro" id="IPR003663">
    <property type="entry name" value="Sugar/inositol_transpt"/>
</dbReference>
<dbReference type="PROSITE" id="PS00217">
    <property type="entry name" value="SUGAR_TRANSPORT_2"/>
    <property type="match status" value="1"/>
</dbReference>
<evidence type="ECO:0000256" key="7">
    <source>
        <dbReference type="RuleBase" id="RU003346"/>
    </source>
</evidence>
<comment type="caution">
    <text evidence="11">The sequence shown here is derived from an EMBL/GenBank/DDBJ whole genome shotgun (WGS) entry which is preliminary data.</text>
</comment>
<feature type="transmembrane region" description="Helical" evidence="9">
    <location>
        <begin position="123"/>
        <end position="148"/>
    </location>
</feature>